<evidence type="ECO:0000313" key="4">
    <source>
        <dbReference type="Proteomes" id="UP001152888"/>
    </source>
</evidence>
<keyword evidence="2" id="KW-0732">Signal</keyword>
<evidence type="ECO:0000313" key="3">
    <source>
        <dbReference type="EMBL" id="CAH1986598.1"/>
    </source>
</evidence>
<feature type="signal peptide" evidence="2">
    <location>
        <begin position="1"/>
        <end position="24"/>
    </location>
</feature>
<accession>A0A9P0L564</accession>
<gene>
    <name evidence="3" type="ORF">ACAOBT_LOCUS17341</name>
</gene>
<evidence type="ECO:0000256" key="1">
    <source>
        <dbReference type="SAM" id="Coils"/>
    </source>
</evidence>
<proteinExistence type="predicted"/>
<name>A0A9P0L564_ACAOB</name>
<dbReference type="Proteomes" id="UP001152888">
    <property type="component" value="Unassembled WGS sequence"/>
</dbReference>
<dbReference type="EMBL" id="CAKOFQ010007002">
    <property type="protein sequence ID" value="CAH1986598.1"/>
    <property type="molecule type" value="Genomic_DNA"/>
</dbReference>
<keyword evidence="4" id="KW-1185">Reference proteome</keyword>
<feature type="chain" id="PRO_5040407927" evidence="2">
    <location>
        <begin position="25"/>
        <end position="363"/>
    </location>
</feature>
<organism evidence="3 4">
    <name type="scientific">Acanthoscelides obtectus</name>
    <name type="common">Bean weevil</name>
    <name type="synonym">Bruchus obtectus</name>
    <dbReference type="NCBI Taxonomy" id="200917"/>
    <lineage>
        <taxon>Eukaryota</taxon>
        <taxon>Metazoa</taxon>
        <taxon>Ecdysozoa</taxon>
        <taxon>Arthropoda</taxon>
        <taxon>Hexapoda</taxon>
        <taxon>Insecta</taxon>
        <taxon>Pterygota</taxon>
        <taxon>Neoptera</taxon>
        <taxon>Endopterygota</taxon>
        <taxon>Coleoptera</taxon>
        <taxon>Polyphaga</taxon>
        <taxon>Cucujiformia</taxon>
        <taxon>Chrysomeloidea</taxon>
        <taxon>Chrysomelidae</taxon>
        <taxon>Bruchinae</taxon>
        <taxon>Bruchini</taxon>
        <taxon>Acanthoscelides</taxon>
    </lineage>
</organism>
<dbReference type="OrthoDB" id="6414280at2759"/>
<evidence type="ECO:0000256" key="2">
    <source>
        <dbReference type="SAM" id="SignalP"/>
    </source>
</evidence>
<dbReference type="PANTHER" id="PTHR31389">
    <property type="entry name" value="LD39211P"/>
    <property type="match status" value="1"/>
</dbReference>
<sequence>MRTKNFMLTLCVVVSISLIFIIFGQQKPESIQNIVSTTNKQIKNFKDNLRDAEAKTLNADEKYLHLLGFTQSPRLYPTNIWRNTSLPVVVTYVSNGEESQAVGLILNVAKILPNNTILVYNLGISDHALKMLTNYCNSSRCQVINFVLSEYPSHINTEYHAHRPLVIQDALHHTGAIFFLESSYRFMHNVTHPMITRLFEEMAKKSGVLAWPFDLKNPVSSLTHKKMFEYFHSDAENFLFLQMVRADALILVNTVMIHNQVMLPWVQCSLTQDCIFPIGAQSAGCKFDKKPQYRYSGCHSYDVSALNIALGLAFKQDSSRYTCTDAVTYLETVPLTQAEALLRKLELNATTEIRTKLSEYIMN</sequence>
<dbReference type="AlphaFoldDB" id="A0A9P0L564"/>
<keyword evidence="1" id="KW-0175">Coiled coil</keyword>
<protein>
    <submittedName>
        <fullName evidence="3">Uncharacterized protein</fullName>
    </submittedName>
</protein>
<comment type="caution">
    <text evidence="3">The sequence shown here is derived from an EMBL/GenBank/DDBJ whole genome shotgun (WGS) entry which is preliminary data.</text>
</comment>
<reference evidence="3" key="1">
    <citation type="submission" date="2022-03" db="EMBL/GenBank/DDBJ databases">
        <authorList>
            <person name="Sayadi A."/>
        </authorList>
    </citation>
    <scope>NUCLEOTIDE SEQUENCE</scope>
</reference>
<dbReference type="PANTHER" id="PTHR31389:SF4">
    <property type="entry name" value="LD39211P"/>
    <property type="match status" value="1"/>
</dbReference>
<feature type="coiled-coil region" evidence="1">
    <location>
        <begin position="35"/>
        <end position="62"/>
    </location>
</feature>